<organism evidence="2">
    <name type="scientific">marine metagenome</name>
    <dbReference type="NCBI Taxonomy" id="408172"/>
    <lineage>
        <taxon>unclassified sequences</taxon>
        <taxon>metagenomes</taxon>
        <taxon>ecological metagenomes</taxon>
    </lineage>
</organism>
<dbReference type="GO" id="GO:1901135">
    <property type="term" value="P:carbohydrate derivative metabolic process"/>
    <property type="evidence" value="ECO:0007669"/>
    <property type="project" value="InterPro"/>
</dbReference>
<evidence type="ECO:0000313" key="2">
    <source>
        <dbReference type="EMBL" id="SVA36283.1"/>
    </source>
</evidence>
<name>A0A381VAA4_9ZZZZ</name>
<proteinExistence type="predicted"/>
<dbReference type="AlphaFoldDB" id="A0A381VAA4"/>
<feature type="domain" description="SIS" evidence="1">
    <location>
        <begin position="10"/>
        <end position="67"/>
    </location>
</feature>
<dbReference type="InterPro" id="IPR046348">
    <property type="entry name" value="SIS_dom_sf"/>
</dbReference>
<sequence>MKNYTGLLTKKVTNILNKISVNEKAKILSAAGYIAESYFNNGKLFLFGTGHNHCLAEEALHRAGGFAN</sequence>
<dbReference type="GO" id="GO:0097367">
    <property type="term" value="F:carbohydrate derivative binding"/>
    <property type="evidence" value="ECO:0007669"/>
    <property type="project" value="InterPro"/>
</dbReference>
<dbReference type="SUPFAM" id="SSF53697">
    <property type="entry name" value="SIS domain"/>
    <property type="match status" value="1"/>
</dbReference>
<accession>A0A381VAA4</accession>
<dbReference type="InterPro" id="IPR001347">
    <property type="entry name" value="SIS_dom"/>
</dbReference>
<feature type="non-terminal residue" evidence="2">
    <location>
        <position position="68"/>
    </location>
</feature>
<dbReference type="Pfam" id="PF13580">
    <property type="entry name" value="SIS_2"/>
    <property type="match status" value="1"/>
</dbReference>
<dbReference type="EMBL" id="UINC01008053">
    <property type="protein sequence ID" value="SVA36283.1"/>
    <property type="molecule type" value="Genomic_DNA"/>
</dbReference>
<evidence type="ECO:0000259" key="1">
    <source>
        <dbReference type="Pfam" id="PF13580"/>
    </source>
</evidence>
<reference evidence="2" key="1">
    <citation type="submission" date="2018-05" db="EMBL/GenBank/DDBJ databases">
        <authorList>
            <person name="Lanie J.A."/>
            <person name="Ng W.-L."/>
            <person name="Kazmierczak K.M."/>
            <person name="Andrzejewski T.M."/>
            <person name="Davidsen T.M."/>
            <person name="Wayne K.J."/>
            <person name="Tettelin H."/>
            <person name="Glass J.I."/>
            <person name="Rusch D."/>
            <person name="Podicherti R."/>
            <person name="Tsui H.-C.T."/>
            <person name="Winkler M.E."/>
        </authorList>
    </citation>
    <scope>NUCLEOTIDE SEQUENCE</scope>
</reference>
<dbReference type="Gene3D" id="3.40.50.10490">
    <property type="entry name" value="Glucose-6-phosphate isomerase like protein, domain 1"/>
    <property type="match status" value="1"/>
</dbReference>
<protein>
    <recommendedName>
        <fullName evidence="1">SIS domain-containing protein</fullName>
    </recommendedName>
</protein>
<gene>
    <name evidence="2" type="ORF">METZ01_LOCUS89137</name>
</gene>